<organism evidence="1 2">
    <name type="scientific">Rufibacter quisquiliarum</name>
    <dbReference type="NCBI Taxonomy" id="1549639"/>
    <lineage>
        <taxon>Bacteria</taxon>
        <taxon>Pseudomonadati</taxon>
        <taxon>Bacteroidota</taxon>
        <taxon>Cytophagia</taxon>
        <taxon>Cytophagales</taxon>
        <taxon>Hymenobacteraceae</taxon>
        <taxon>Rufibacter</taxon>
    </lineage>
</organism>
<reference evidence="1 2" key="1">
    <citation type="submission" date="2020-08" db="EMBL/GenBank/DDBJ databases">
        <title>Genomic Encyclopedia of Type Strains, Phase IV (KMG-IV): sequencing the most valuable type-strain genomes for metagenomic binning, comparative biology and taxonomic classification.</title>
        <authorList>
            <person name="Goeker M."/>
        </authorList>
    </citation>
    <scope>NUCLEOTIDE SEQUENCE [LARGE SCALE GENOMIC DNA]</scope>
    <source>
        <strain evidence="1 2">DSM 29854</strain>
    </source>
</reference>
<proteinExistence type="predicted"/>
<evidence type="ECO:0000313" key="1">
    <source>
        <dbReference type="EMBL" id="MBA9075731.1"/>
    </source>
</evidence>
<dbReference type="AlphaFoldDB" id="A0A839GPF7"/>
<accession>A0A839GPF7</accession>
<sequence length="84" mass="9821">MAEHTRYLITTSQGQEFDLTLAKELRSNNLYPFGLHNYAIYRSPEGVYIKGTNSGNLHLMLDTYEVIQEPEAQSYRHPHHRLED</sequence>
<dbReference type="RefSeq" id="WP_066837357.1">
    <property type="nucleotide sequence ID" value="NZ_JACJIQ010000001.1"/>
</dbReference>
<keyword evidence="2" id="KW-1185">Reference proteome</keyword>
<name>A0A839GPF7_9BACT</name>
<protein>
    <submittedName>
        <fullName evidence="1">Uncharacterized protein</fullName>
    </submittedName>
</protein>
<evidence type="ECO:0000313" key="2">
    <source>
        <dbReference type="Proteomes" id="UP000563094"/>
    </source>
</evidence>
<gene>
    <name evidence="1" type="ORF">FHS90_000428</name>
</gene>
<comment type="caution">
    <text evidence="1">The sequence shown here is derived from an EMBL/GenBank/DDBJ whole genome shotgun (WGS) entry which is preliminary data.</text>
</comment>
<dbReference type="EMBL" id="JACJIQ010000001">
    <property type="protein sequence ID" value="MBA9075731.1"/>
    <property type="molecule type" value="Genomic_DNA"/>
</dbReference>
<dbReference type="Proteomes" id="UP000563094">
    <property type="component" value="Unassembled WGS sequence"/>
</dbReference>